<evidence type="ECO:0000256" key="3">
    <source>
        <dbReference type="ARBA" id="ARBA00022692"/>
    </source>
</evidence>
<dbReference type="NCBIfam" id="NF037997">
    <property type="entry name" value="Na_Pi_symport"/>
    <property type="match status" value="1"/>
</dbReference>
<evidence type="ECO:0000256" key="4">
    <source>
        <dbReference type="ARBA" id="ARBA00022989"/>
    </source>
</evidence>
<evidence type="ECO:0000256" key="6">
    <source>
        <dbReference type="SAM" id="Phobius"/>
    </source>
</evidence>
<dbReference type="GO" id="GO:0044341">
    <property type="term" value="P:sodium-dependent phosphate transport"/>
    <property type="evidence" value="ECO:0007669"/>
    <property type="project" value="InterPro"/>
</dbReference>
<keyword evidence="3 6" id="KW-0812">Transmembrane</keyword>
<evidence type="ECO:0000256" key="2">
    <source>
        <dbReference type="ARBA" id="ARBA00022475"/>
    </source>
</evidence>
<feature type="transmembrane region" description="Helical" evidence="6">
    <location>
        <begin position="145"/>
        <end position="165"/>
    </location>
</feature>
<gene>
    <name evidence="7" type="ORF">METZ01_LOCUS130635</name>
</gene>
<sequence length="210" mass="22329">YESPFKALLSFAFTPIQSSAEAIFNAEWGQAFFLVGISAALIFVALWLIVKLMRSLVISRIETAVDSALGSSAVFAMVIGVIVTVMVQSSSITTSIMVPLAAAGVLRLEQAFPITIGANIGTTITAMGAALAVSGPNALAGVEIAIVHLFFNLSGTILIYPVRRIRQLPLQAARMLAAAAVRSKKLALFYVATMFYGFPALLIYVTQLLK</sequence>
<keyword evidence="2" id="KW-1003">Cell membrane</keyword>
<dbReference type="EMBL" id="UINC01018502">
    <property type="protein sequence ID" value="SVA77781.1"/>
    <property type="molecule type" value="Genomic_DNA"/>
</dbReference>
<keyword evidence="4 6" id="KW-1133">Transmembrane helix</keyword>
<accession>A0A381YMG1</accession>
<proteinExistence type="predicted"/>
<name>A0A381YMG1_9ZZZZ</name>
<feature type="non-terminal residue" evidence="7">
    <location>
        <position position="1"/>
    </location>
</feature>
<feature type="transmembrane region" description="Helical" evidence="6">
    <location>
        <begin position="92"/>
        <end position="108"/>
    </location>
</feature>
<dbReference type="PANTHER" id="PTHR10010">
    <property type="entry name" value="SOLUTE CARRIER FAMILY 34 SODIUM PHOSPHATE , MEMBER 2-RELATED"/>
    <property type="match status" value="1"/>
</dbReference>
<dbReference type="GO" id="GO:0005886">
    <property type="term" value="C:plasma membrane"/>
    <property type="evidence" value="ECO:0007669"/>
    <property type="project" value="UniProtKB-SubCell"/>
</dbReference>
<organism evidence="7">
    <name type="scientific">marine metagenome</name>
    <dbReference type="NCBI Taxonomy" id="408172"/>
    <lineage>
        <taxon>unclassified sequences</taxon>
        <taxon>metagenomes</taxon>
        <taxon>ecological metagenomes</taxon>
    </lineage>
</organism>
<dbReference type="PANTHER" id="PTHR10010:SF46">
    <property type="entry name" value="SODIUM-DEPENDENT PHOSPHATE TRANSPORT PROTEIN 2B"/>
    <property type="match status" value="1"/>
</dbReference>
<evidence type="ECO:0000256" key="1">
    <source>
        <dbReference type="ARBA" id="ARBA00004651"/>
    </source>
</evidence>
<keyword evidence="5 6" id="KW-0472">Membrane</keyword>
<evidence type="ECO:0000313" key="7">
    <source>
        <dbReference type="EMBL" id="SVA77781.1"/>
    </source>
</evidence>
<dbReference type="AlphaFoldDB" id="A0A381YMG1"/>
<feature type="transmembrane region" description="Helical" evidence="6">
    <location>
        <begin position="32"/>
        <end position="52"/>
    </location>
</feature>
<dbReference type="GO" id="GO:0005436">
    <property type="term" value="F:sodium:phosphate symporter activity"/>
    <property type="evidence" value="ECO:0007669"/>
    <property type="project" value="InterPro"/>
</dbReference>
<dbReference type="Pfam" id="PF02690">
    <property type="entry name" value="Na_Pi_cotrans"/>
    <property type="match status" value="1"/>
</dbReference>
<feature type="transmembrane region" description="Helical" evidence="6">
    <location>
        <begin position="186"/>
        <end position="205"/>
    </location>
</feature>
<feature type="transmembrane region" description="Helical" evidence="6">
    <location>
        <begin position="64"/>
        <end position="86"/>
    </location>
</feature>
<dbReference type="InterPro" id="IPR003841">
    <property type="entry name" value="Na/Pi_transpt"/>
</dbReference>
<protein>
    <submittedName>
        <fullName evidence="7">Uncharacterized protein</fullName>
    </submittedName>
</protein>
<reference evidence="7" key="1">
    <citation type="submission" date="2018-05" db="EMBL/GenBank/DDBJ databases">
        <authorList>
            <person name="Lanie J.A."/>
            <person name="Ng W.-L."/>
            <person name="Kazmierczak K.M."/>
            <person name="Andrzejewski T.M."/>
            <person name="Davidsen T.M."/>
            <person name="Wayne K.J."/>
            <person name="Tettelin H."/>
            <person name="Glass J.I."/>
            <person name="Rusch D."/>
            <person name="Podicherti R."/>
            <person name="Tsui H.-C.T."/>
            <person name="Winkler M.E."/>
        </authorList>
    </citation>
    <scope>NUCLEOTIDE SEQUENCE</scope>
</reference>
<feature type="transmembrane region" description="Helical" evidence="6">
    <location>
        <begin position="120"/>
        <end position="139"/>
    </location>
</feature>
<comment type="subcellular location">
    <subcellularLocation>
        <location evidence="1">Cell membrane</location>
        <topology evidence="1">Multi-pass membrane protein</topology>
    </subcellularLocation>
</comment>
<evidence type="ECO:0000256" key="5">
    <source>
        <dbReference type="ARBA" id="ARBA00023136"/>
    </source>
</evidence>